<keyword evidence="6 13" id="KW-1133">Transmembrane helix</keyword>
<evidence type="ECO:0000256" key="8">
    <source>
        <dbReference type="ARBA" id="ARBA00023136"/>
    </source>
</evidence>
<feature type="transmembrane region" description="Helical" evidence="13">
    <location>
        <begin position="148"/>
        <end position="172"/>
    </location>
</feature>
<dbReference type="InParanoid" id="A0A6P7WWT1"/>
<feature type="transmembrane region" description="Helical" evidence="13">
    <location>
        <begin position="65"/>
        <end position="97"/>
    </location>
</feature>
<feature type="transmembrane region" description="Helical" evidence="13">
    <location>
        <begin position="259"/>
        <end position="279"/>
    </location>
</feature>
<keyword evidence="3 12" id="KW-0919">Taste</keyword>
<feature type="transmembrane region" description="Helical" evidence="13">
    <location>
        <begin position="217"/>
        <end position="239"/>
    </location>
</feature>
<evidence type="ECO:0000256" key="12">
    <source>
        <dbReference type="RuleBase" id="RU004424"/>
    </source>
</evidence>
<feature type="transmembrane region" description="Helical" evidence="13">
    <location>
        <begin position="109"/>
        <end position="128"/>
    </location>
</feature>
<evidence type="ECO:0000256" key="5">
    <source>
        <dbReference type="ARBA" id="ARBA00022692"/>
    </source>
</evidence>
<evidence type="ECO:0000256" key="4">
    <source>
        <dbReference type="ARBA" id="ARBA00022606"/>
    </source>
</evidence>
<keyword evidence="14" id="KW-1185">Reference proteome</keyword>
<evidence type="ECO:0000256" key="11">
    <source>
        <dbReference type="RuleBase" id="RU004423"/>
    </source>
</evidence>
<dbReference type="GO" id="GO:0016020">
    <property type="term" value="C:membrane"/>
    <property type="evidence" value="ECO:0007669"/>
    <property type="project" value="UniProtKB-SubCell"/>
</dbReference>
<evidence type="ECO:0000256" key="13">
    <source>
        <dbReference type="SAM" id="Phobius"/>
    </source>
</evidence>
<dbReference type="Pfam" id="PF05296">
    <property type="entry name" value="TAS2R"/>
    <property type="match status" value="1"/>
</dbReference>
<keyword evidence="7 12" id="KW-0297">G-protein coupled receptor</keyword>
<dbReference type="Proteomes" id="UP000515156">
    <property type="component" value="Chromosome 14"/>
</dbReference>
<feature type="transmembrane region" description="Helical" evidence="13">
    <location>
        <begin position="20"/>
        <end position="53"/>
    </location>
</feature>
<organism evidence="14 15">
    <name type="scientific">Microcaecilia unicolor</name>
    <dbReference type="NCBI Taxonomy" id="1415580"/>
    <lineage>
        <taxon>Eukaryota</taxon>
        <taxon>Metazoa</taxon>
        <taxon>Chordata</taxon>
        <taxon>Craniata</taxon>
        <taxon>Vertebrata</taxon>
        <taxon>Euteleostomi</taxon>
        <taxon>Amphibia</taxon>
        <taxon>Gymnophiona</taxon>
        <taxon>Siphonopidae</taxon>
        <taxon>Microcaecilia</taxon>
    </lineage>
</organism>
<dbReference type="Gene3D" id="1.20.1070.10">
    <property type="entry name" value="Rhodopsin 7-helix transmembrane proteins"/>
    <property type="match status" value="1"/>
</dbReference>
<keyword evidence="4 12" id="KW-0716">Sensory transduction</keyword>
<comment type="subcellular location">
    <subcellularLocation>
        <location evidence="1 12">Membrane</location>
        <topology evidence="1 12">Multi-pass membrane protein</topology>
    </subcellularLocation>
</comment>
<evidence type="ECO:0000256" key="7">
    <source>
        <dbReference type="ARBA" id="ARBA00023040"/>
    </source>
</evidence>
<dbReference type="GeneID" id="115457431"/>
<evidence type="ECO:0000256" key="3">
    <source>
        <dbReference type="ARBA" id="ARBA00022480"/>
    </source>
</evidence>
<evidence type="ECO:0000256" key="9">
    <source>
        <dbReference type="ARBA" id="ARBA00023170"/>
    </source>
</evidence>
<dbReference type="KEGG" id="muo:115457431"/>
<dbReference type="SUPFAM" id="SSF81321">
    <property type="entry name" value="Family A G protein-coupled receptor-like"/>
    <property type="match status" value="1"/>
</dbReference>
<gene>
    <name evidence="15" type="primary">LOC115457431</name>
</gene>
<keyword evidence="8 12" id="KW-0472">Membrane</keyword>
<accession>A0A6P7WWT1</accession>
<dbReference type="InterPro" id="IPR007960">
    <property type="entry name" value="TAS2R"/>
</dbReference>
<keyword evidence="10 12" id="KW-0807">Transducer</keyword>
<comment type="similarity">
    <text evidence="2 11">Belongs to the G-protein coupled receptor T2R family.</text>
</comment>
<dbReference type="GO" id="GO:0004930">
    <property type="term" value="F:G protein-coupled receptor activity"/>
    <property type="evidence" value="ECO:0007669"/>
    <property type="project" value="UniProtKB-KW"/>
</dbReference>
<name>A0A6P7WWT1_9AMPH</name>
<evidence type="ECO:0000313" key="15">
    <source>
        <dbReference type="RefSeq" id="XP_030042710.1"/>
    </source>
</evidence>
<keyword evidence="9 12" id="KW-0675">Receptor</keyword>
<dbReference type="PANTHER" id="PTHR11394">
    <property type="entry name" value="TASTE RECEPTOR TYPE 2"/>
    <property type="match status" value="1"/>
</dbReference>
<feature type="transmembrane region" description="Helical" evidence="13">
    <location>
        <begin position="294"/>
        <end position="316"/>
    </location>
</feature>
<evidence type="ECO:0000256" key="2">
    <source>
        <dbReference type="ARBA" id="ARBA00007376"/>
    </source>
</evidence>
<reference evidence="15" key="1">
    <citation type="submission" date="2025-08" db="UniProtKB">
        <authorList>
            <consortium name="RefSeq"/>
        </authorList>
    </citation>
    <scope>IDENTIFICATION</scope>
</reference>
<keyword evidence="5 12" id="KW-0812">Transmembrane</keyword>
<evidence type="ECO:0000256" key="10">
    <source>
        <dbReference type="ARBA" id="ARBA00023224"/>
    </source>
</evidence>
<evidence type="ECO:0000256" key="6">
    <source>
        <dbReference type="ARBA" id="ARBA00022989"/>
    </source>
</evidence>
<evidence type="ECO:0000313" key="14">
    <source>
        <dbReference type="Proteomes" id="UP000515156"/>
    </source>
</evidence>
<dbReference type="GO" id="GO:0033038">
    <property type="term" value="F:bitter taste receptor activity"/>
    <property type="evidence" value="ECO:0007669"/>
    <property type="project" value="InterPro"/>
</dbReference>
<sequence length="339" mass="38440">MENLEVPPNVTAPTTSSATLLIVPLILELLIPFVESLLGVILNTFIVVVNAVGWAKNFQLNSCDLIITCLGFSQVLMQMLNLLPFLVFCCSTCVPWFNRHINVLDVLGLALSYITFWSIACLHVFYCVRITNFRQSSFQHLKARTRQWIPWLLLGCLLVSVLMAVPAPWALYSLHPIFAYPLLFWNTTGNATNYLHLEPVIVAYQVVHYAAPLTLFLFSYVPPFLMCCGAATLLLTSLWQHTRRMALCNSSFRGPNQVAHFKAIKSVSISCCIFAIYFLTTMSSRLHLLWPLCYQIRLCPIILTGFPIFQSLILIFTNIKLRQAAFGILFYCRCKGRRA</sequence>
<evidence type="ECO:0000256" key="1">
    <source>
        <dbReference type="ARBA" id="ARBA00004141"/>
    </source>
</evidence>
<dbReference type="PANTHER" id="PTHR11394:SF47">
    <property type="entry name" value="TASTE RECEPTOR TYPE 2 MEMBER 40"/>
    <property type="match status" value="1"/>
</dbReference>
<dbReference type="RefSeq" id="XP_030042710.1">
    <property type="nucleotide sequence ID" value="XM_030186850.1"/>
</dbReference>
<proteinExistence type="inferred from homology"/>
<protein>
    <recommendedName>
        <fullName evidence="12">Taste receptor type 2</fullName>
    </recommendedName>
</protein>
<dbReference type="AlphaFoldDB" id="A0A6P7WWT1"/>
<dbReference type="OrthoDB" id="8876749at2759"/>
<dbReference type="FunFam" id="1.20.1070.10:FF:000055">
    <property type="entry name" value="Taste receptor type 2"/>
    <property type="match status" value="1"/>
</dbReference>